<feature type="transmembrane region" description="Helical" evidence="11">
    <location>
        <begin position="1293"/>
        <end position="1310"/>
    </location>
</feature>
<keyword evidence="9 11" id="KW-0472">Membrane</keyword>
<evidence type="ECO:0000256" key="5">
    <source>
        <dbReference type="ARBA" id="ARBA00022737"/>
    </source>
</evidence>
<dbReference type="CDD" id="cd03233">
    <property type="entry name" value="ABCG_PDR_domain1"/>
    <property type="match status" value="1"/>
</dbReference>
<dbReference type="InterPro" id="IPR034001">
    <property type="entry name" value="ABCG_PDR_1"/>
</dbReference>
<keyword evidence="6" id="KW-0547">Nucleotide-binding</keyword>
<dbReference type="Gene3D" id="3.40.50.300">
    <property type="entry name" value="P-loop containing nucleotide triphosphate hydrolases"/>
    <property type="match status" value="2"/>
</dbReference>
<feature type="transmembrane region" description="Helical" evidence="11">
    <location>
        <begin position="1317"/>
        <end position="1339"/>
    </location>
</feature>
<feature type="transmembrane region" description="Helical" evidence="11">
    <location>
        <begin position="642"/>
        <end position="661"/>
    </location>
</feature>
<evidence type="ECO:0000259" key="12">
    <source>
        <dbReference type="PROSITE" id="PS50893"/>
    </source>
</evidence>
<feature type="transmembrane region" description="Helical" evidence="11">
    <location>
        <begin position="1345"/>
        <end position="1366"/>
    </location>
</feature>
<dbReference type="SMART" id="SM00382">
    <property type="entry name" value="AAA"/>
    <property type="match status" value="2"/>
</dbReference>
<dbReference type="GO" id="GO:0016020">
    <property type="term" value="C:membrane"/>
    <property type="evidence" value="ECO:0007669"/>
    <property type="project" value="UniProtKB-SubCell"/>
</dbReference>
<dbReference type="PANTHER" id="PTHR48040:SF20">
    <property type="entry name" value="PLEIOTROPIC DRUG RESISTANCE PROTEIN 1"/>
    <property type="match status" value="1"/>
</dbReference>
<dbReference type="Pfam" id="PF01061">
    <property type="entry name" value="ABC2_membrane"/>
    <property type="match status" value="2"/>
</dbReference>
<dbReference type="Proteomes" id="UP000228380">
    <property type="component" value="Chromosome 8"/>
</dbReference>
<feature type="transmembrane region" description="Helical" evidence="11">
    <location>
        <begin position="751"/>
        <end position="777"/>
    </location>
</feature>
<dbReference type="InterPro" id="IPR003593">
    <property type="entry name" value="AAA+_ATPase"/>
</dbReference>
<feature type="transmembrane region" description="Helical" evidence="11">
    <location>
        <begin position="1378"/>
        <end position="1397"/>
    </location>
</feature>
<feature type="domain" description="ABC transporter" evidence="12">
    <location>
        <begin position="155"/>
        <end position="428"/>
    </location>
</feature>
<dbReference type="KEGG" id="pda:103709922"/>
<proteinExistence type="inferred from homology"/>
<dbReference type="Pfam" id="PF19055">
    <property type="entry name" value="ABC2_membrane_7"/>
    <property type="match status" value="1"/>
</dbReference>
<keyword evidence="5" id="KW-0677">Repeat</keyword>
<feature type="transmembrane region" description="Helical" evidence="11">
    <location>
        <begin position="557"/>
        <end position="576"/>
    </location>
</feature>
<evidence type="ECO:0000256" key="11">
    <source>
        <dbReference type="SAM" id="Phobius"/>
    </source>
</evidence>
<evidence type="ECO:0000256" key="1">
    <source>
        <dbReference type="ARBA" id="ARBA00004141"/>
    </source>
</evidence>
<keyword evidence="4 11" id="KW-0812">Transmembrane</keyword>
<evidence type="ECO:0000256" key="6">
    <source>
        <dbReference type="ARBA" id="ARBA00022741"/>
    </source>
</evidence>
<dbReference type="Pfam" id="PF00005">
    <property type="entry name" value="ABC_tran"/>
    <property type="match status" value="2"/>
</dbReference>
<reference evidence="14" key="2">
    <citation type="submission" date="2025-08" db="UniProtKB">
        <authorList>
            <consortium name="RefSeq"/>
        </authorList>
    </citation>
    <scope>IDENTIFICATION</scope>
    <source>
        <tissue evidence="14">Young leaves</tissue>
    </source>
</reference>
<feature type="region of interest" description="Disordered" evidence="10">
    <location>
        <begin position="799"/>
        <end position="835"/>
    </location>
</feature>
<accession>A0A8B9AFS1</accession>
<dbReference type="Pfam" id="PF08370">
    <property type="entry name" value="PDR_assoc"/>
    <property type="match status" value="1"/>
</dbReference>
<organism evidence="13 14">
    <name type="scientific">Phoenix dactylifera</name>
    <name type="common">Date palm</name>
    <dbReference type="NCBI Taxonomy" id="42345"/>
    <lineage>
        <taxon>Eukaryota</taxon>
        <taxon>Viridiplantae</taxon>
        <taxon>Streptophyta</taxon>
        <taxon>Embryophyta</taxon>
        <taxon>Tracheophyta</taxon>
        <taxon>Spermatophyta</taxon>
        <taxon>Magnoliopsida</taxon>
        <taxon>Liliopsida</taxon>
        <taxon>Arecaceae</taxon>
        <taxon>Coryphoideae</taxon>
        <taxon>Phoeniceae</taxon>
        <taxon>Phoenix</taxon>
    </lineage>
</organism>
<dbReference type="GeneID" id="103709922"/>
<dbReference type="InterPro" id="IPR043926">
    <property type="entry name" value="ABCG_dom"/>
</dbReference>
<keyword evidence="13" id="KW-1185">Reference proteome</keyword>
<feature type="transmembrane region" description="Helical" evidence="11">
    <location>
        <begin position="524"/>
        <end position="545"/>
    </location>
</feature>
<sequence length="1456" mass="164291">METEEKTRVGSIRASSLRAGSASIWMRGDDVFSRSSREEDDEEALKWAALEKLPTYNRLRRGILAINKGQPREVDIENLSYQERKNLIERLVRVADEDNEKFLLKLRNRMDQVGIDLPAIEVRYEHLNIEAEAHVGNRGLPSFVNATFNVLEGFANLLHVVPSRKRPVEILHDVSGIIKPRRMTLLLGPPGSGKTTLLLALAGKLESDLKVSGRVTYNGHEMDEFMPERTAAYISQHDLHIGEMTVRETLSFSARCQGVGTRYDMLAELARREKQANIKPDPDIDIFMKAAAMGNQETNVITDYILKILGLEVCADTMVGDEMLRGISGGQRKRVTTGEMIVGPARALFMDEISTGLDSSTTFQIVNSLRQSIHILDGTAVISLLQPAPETYDLFDDIILLSDGHVVYQGPREQVLEFFESMGFKCPERKGVADFLQEVTSKKDQLQYWMRHDEPYRFVPVREFSEAFQSFHVGRKLGNELSVPFDKSSSHPAALATSKYGASSKELLKANVWRELLLMKRNSFVYFFRAFQLMFMATITMTLFLRTNMHRDSTNDGGLYMGALFFAIMMIMFNGFSELSLAIAKLPVFFKQRDYRFYPAWTYAVPSWILKIPITFVEVGVWVFMTYYVIGFDPNVGRLFKQYLLLLLVNQMASALFRFIAALGRNMIIANTFGAFALLVIIALGGFILSHEDVKKWWIWGYWISPMMYAQNALATNEFLGHSWSRILPNHNETLGVEVLKSRGIFTEAKWYWIGTGALAGYMILFNILFTVALTYIKPYGNAQPSLSEEALHEKYTNITGEMEPSSLTERSTSRDSTSKKSARGSRNNDASSSMTDAAANLNQNKKGMVLPFTPLSITFDNITYSVDMPQEMTAQGVEGDRLELLKGVSGSFRPGVLTALMGVSGAGKTTLMDVLAGRKTGGYIDGSITISGYPKKQETFARISGYCEQNDIHSPHVTVYESLVYSAWLRLPADVDSATRKMFVEEVMELVELTSLREALVGLPGVNGLSTEQRKRLTIAVELVANPSIIFMDEPTSGLDARAAAIVMRTVRNTVDTGRTVVCTIHQPSIDIFEAFDELFLLKRGGEEIYVGPLGRHSCHLIDYFEQIEGVSKIQDGYNPATWMLEVTTQSQEEILGVRFSEVYKNSELHQRNKALIKELSIPPPGSSDLYFPTQYSRPFLTQCLACLWKQRLSYWRNPPYTAVRFFFTTMIALMFGTIFWDLGTKLRDPQDLVNAMGSMYAAVLFIGVSNSTSVQPVVSIERTVFYRERAAGMYSALPYAFGQVLIEVPHVLVQSLVYGVIVYAMIAFEWTAAKFFWYLFFMFFTLLYFTFYGMMTVGMTPNINIAAIISSAFVLMWNLFSGFIIPRPSMPVWWRWYFWASPVAWTLYGLVASQFGDIDRTFQGSDQTVAEYVRSQLGFRHDFLGVAAVVVVGLAVLFAFLFGLTIKVLNFQRR</sequence>
<dbReference type="InterPro" id="IPR013525">
    <property type="entry name" value="ABC2_TM"/>
</dbReference>
<evidence type="ECO:0000256" key="4">
    <source>
        <dbReference type="ARBA" id="ARBA00022692"/>
    </source>
</evidence>
<dbReference type="FunFam" id="3.40.50.300:FF:000059">
    <property type="entry name" value="ABC transporter G family member 40"/>
    <property type="match status" value="1"/>
</dbReference>
<evidence type="ECO:0000256" key="10">
    <source>
        <dbReference type="SAM" id="MobiDB-lite"/>
    </source>
</evidence>
<evidence type="ECO:0000256" key="7">
    <source>
        <dbReference type="ARBA" id="ARBA00022840"/>
    </source>
</evidence>
<feature type="transmembrane region" description="Helical" evidence="11">
    <location>
        <begin position="1234"/>
        <end position="1251"/>
    </location>
</feature>
<comment type="similarity">
    <text evidence="2">Belongs to the ABC transporter superfamily. ABCG family. PDR (TC 3.A.1.205) subfamily.</text>
</comment>
<dbReference type="InterPro" id="IPR027417">
    <property type="entry name" value="P-loop_NTPase"/>
</dbReference>
<dbReference type="PANTHER" id="PTHR48040">
    <property type="entry name" value="PLEIOTROPIC DRUG RESISTANCE PROTEIN 1-LIKE ISOFORM X1"/>
    <property type="match status" value="1"/>
</dbReference>
<keyword evidence="7" id="KW-0067">ATP-binding</keyword>
<feature type="compositionally biased region" description="Polar residues" evidence="10">
    <location>
        <begin position="825"/>
        <end position="835"/>
    </location>
</feature>
<keyword evidence="3" id="KW-0813">Transport</keyword>
<keyword evidence="8 11" id="KW-1133">Transmembrane helix</keyword>
<evidence type="ECO:0000256" key="8">
    <source>
        <dbReference type="ARBA" id="ARBA00022989"/>
    </source>
</evidence>
<evidence type="ECO:0000313" key="14">
    <source>
        <dbReference type="RefSeq" id="XP_038984627.1"/>
    </source>
</evidence>
<dbReference type="GO" id="GO:0016887">
    <property type="term" value="F:ATP hydrolysis activity"/>
    <property type="evidence" value="ECO:0007669"/>
    <property type="project" value="InterPro"/>
</dbReference>
<dbReference type="SUPFAM" id="SSF52540">
    <property type="entry name" value="P-loop containing nucleoside triphosphate hydrolases"/>
    <property type="match status" value="2"/>
</dbReference>
<name>A0A8B9AFS1_PHODC</name>
<dbReference type="OrthoDB" id="66620at2759"/>
<gene>
    <name evidence="14" type="primary">LOC103709922</name>
</gene>
<dbReference type="RefSeq" id="XP_038984627.1">
    <property type="nucleotide sequence ID" value="XM_039128699.1"/>
</dbReference>
<dbReference type="InterPro" id="IPR013581">
    <property type="entry name" value="PDR_assoc"/>
</dbReference>
<dbReference type="InterPro" id="IPR034003">
    <property type="entry name" value="ABCG_PDR_2"/>
</dbReference>
<feature type="transmembrane region" description="Helical" evidence="11">
    <location>
        <begin position="1425"/>
        <end position="1448"/>
    </location>
</feature>
<dbReference type="CDD" id="cd03232">
    <property type="entry name" value="ABCG_PDR_domain2"/>
    <property type="match status" value="1"/>
</dbReference>
<dbReference type="PROSITE" id="PS50893">
    <property type="entry name" value="ABC_TRANSPORTER_2"/>
    <property type="match status" value="2"/>
</dbReference>
<feature type="transmembrane region" description="Helical" evidence="11">
    <location>
        <begin position="1204"/>
        <end position="1222"/>
    </location>
</feature>
<feature type="transmembrane region" description="Helical" evidence="11">
    <location>
        <begin position="608"/>
        <end position="630"/>
    </location>
</feature>
<dbReference type="GO" id="GO:0140359">
    <property type="term" value="F:ABC-type transporter activity"/>
    <property type="evidence" value="ECO:0007669"/>
    <property type="project" value="InterPro"/>
</dbReference>
<dbReference type="GO" id="GO:0005524">
    <property type="term" value="F:ATP binding"/>
    <property type="evidence" value="ECO:0007669"/>
    <property type="project" value="UniProtKB-KW"/>
</dbReference>
<comment type="subcellular location">
    <subcellularLocation>
        <location evidence="1">Membrane</location>
        <topology evidence="1">Multi-pass membrane protein</topology>
    </subcellularLocation>
</comment>
<feature type="transmembrane region" description="Helical" evidence="11">
    <location>
        <begin position="667"/>
        <end position="689"/>
    </location>
</feature>
<evidence type="ECO:0000313" key="13">
    <source>
        <dbReference type="Proteomes" id="UP000228380"/>
    </source>
</evidence>
<evidence type="ECO:0000256" key="9">
    <source>
        <dbReference type="ARBA" id="ARBA00023136"/>
    </source>
</evidence>
<evidence type="ECO:0000256" key="3">
    <source>
        <dbReference type="ARBA" id="ARBA00022448"/>
    </source>
</evidence>
<dbReference type="InterPro" id="IPR003439">
    <property type="entry name" value="ABC_transporter-like_ATP-bd"/>
</dbReference>
<feature type="domain" description="ABC transporter" evidence="12">
    <location>
        <begin position="858"/>
        <end position="1110"/>
    </location>
</feature>
<reference evidence="13" key="1">
    <citation type="journal article" date="2019" name="Nat. Commun.">
        <title>Genome-wide association mapping of date palm fruit traits.</title>
        <authorList>
            <person name="Hazzouri K.M."/>
            <person name="Gros-Balthazard M."/>
            <person name="Flowers J.M."/>
            <person name="Copetti D."/>
            <person name="Lemansour A."/>
            <person name="Lebrun M."/>
            <person name="Masmoudi K."/>
            <person name="Ferrand S."/>
            <person name="Dhar M.I."/>
            <person name="Fresquez Z.A."/>
            <person name="Rosas U."/>
            <person name="Zhang J."/>
            <person name="Talag J."/>
            <person name="Lee S."/>
            <person name="Kudrna D."/>
            <person name="Powell R.F."/>
            <person name="Leitch I.J."/>
            <person name="Krueger R.R."/>
            <person name="Wing R.A."/>
            <person name="Amiri K.M.A."/>
            <person name="Purugganan M.D."/>
        </authorList>
    </citation>
    <scope>NUCLEOTIDE SEQUENCE [LARGE SCALE GENOMIC DNA]</scope>
    <source>
        <strain evidence="13">cv. Khalas</strain>
    </source>
</reference>
<protein>
    <submittedName>
        <fullName evidence="14">ABC transporter G family member 36-like</fullName>
    </submittedName>
</protein>
<dbReference type="FunFam" id="3.40.50.300:FF:000179">
    <property type="entry name" value="ABC transporter G family member 34"/>
    <property type="match status" value="1"/>
</dbReference>
<evidence type="ECO:0000256" key="2">
    <source>
        <dbReference type="ARBA" id="ARBA00006012"/>
    </source>
</evidence>